<dbReference type="OrthoDB" id="5181253at2"/>
<dbReference type="InterPro" id="IPR008866">
    <property type="entry name" value="Phage_lambda_GpA-like"/>
</dbReference>
<dbReference type="GO" id="GO:0005524">
    <property type="term" value="F:ATP binding"/>
    <property type="evidence" value="ECO:0007669"/>
    <property type="project" value="InterPro"/>
</dbReference>
<dbReference type="GO" id="GO:0016887">
    <property type="term" value="F:ATP hydrolysis activity"/>
    <property type="evidence" value="ECO:0007669"/>
    <property type="project" value="InterPro"/>
</dbReference>
<dbReference type="InterPro" id="IPR027417">
    <property type="entry name" value="P-loop_NTPase"/>
</dbReference>
<dbReference type="Pfam" id="PF05876">
    <property type="entry name" value="GpA_ATPase"/>
    <property type="match status" value="1"/>
</dbReference>
<accession>A0A2P7V3T1</accession>
<dbReference type="GO" id="GO:0004519">
    <property type="term" value="F:endonuclease activity"/>
    <property type="evidence" value="ECO:0007669"/>
    <property type="project" value="InterPro"/>
</dbReference>
<dbReference type="RefSeq" id="WP_106839915.1">
    <property type="nucleotide sequence ID" value="NZ_JBCNIW010000053.1"/>
</dbReference>
<gene>
    <name evidence="3" type="ORF">C7R93_16885</name>
</gene>
<dbReference type="InterPro" id="IPR051220">
    <property type="entry name" value="TFA_Chaperone"/>
</dbReference>
<dbReference type="Pfam" id="PF20454">
    <property type="entry name" value="GpA_nuclease"/>
    <property type="match status" value="1"/>
</dbReference>
<name>A0A2P7V3T1_9BACL</name>
<comment type="caution">
    <text evidence="3">The sequence shown here is derived from an EMBL/GenBank/DDBJ whole genome shotgun (WGS) entry which is preliminary data.</text>
</comment>
<evidence type="ECO:0000313" key="4">
    <source>
        <dbReference type="Proteomes" id="UP000240419"/>
    </source>
</evidence>
<dbReference type="InterPro" id="IPR046453">
    <property type="entry name" value="GpA_ATPase"/>
</dbReference>
<dbReference type="Gene3D" id="3.40.50.300">
    <property type="entry name" value="P-loop containing nucleotide triphosphate hydrolases"/>
    <property type="match status" value="1"/>
</dbReference>
<dbReference type="AlphaFoldDB" id="A0A2P7V3T1"/>
<evidence type="ECO:0000259" key="2">
    <source>
        <dbReference type="Pfam" id="PF20454"/>
    </source>
</evidence>
<proteinExistence type="inferred from homology"/>
<dbReference type="PANTHER" id="PTHR34413">
    <property type="entry name" value="PROPHAGE TAIL FIBER ASSEMBLY PROTEIN HOMOLOG TFAE-RELATED-RELATED"/>
    <property type="match status" value="1"/>
</dbReference>
<reference evidence="3 4" key="1">
    <citation type="submission" date="2018-03" db="EMBL/GenBank/DDBJ databases">
        <title>Brevisbacillus phylogenomics.</title>
        <authorList>
            <person name="Dunlap C."/>
        </authorList>
    </citation>
    <scope>NUCLEOTIDE SEQUENCE [LARGE SCALE GENOMIC DNA]</scope>
    <source>
        <strain evidence="3 4">NRRL NRS-1210</strain>
    </source>
</reference>
<dbReference type="PANTHER" id="PTHR34413:SF2">
    <property type="entry name" value="PROPHAGE TAIL FIBER ASSEMBLY PROTEIN HOMOLOG TFAE-RELATED"/>
    <property type="match status" value="1"/>
</dbReference>
<feature type="domain" description="Terminase large subunit GpA endonuclease" evidence="2">
    <location>
        <begin position="288"/>
        <end position="573"/>
    </location>
</feature>
<keyword evidence="4" id="KW-1185">Reference proteome</keyword>
<organism evidence="3 4">
    <name type="scientific">Brevibacillus fortis</name>
    <dbReference type="NCBI Taxonomy" id="2126352"/>
    <lineage>
        <taxon>Bacteria</taxon>
        <taxon>Bacillati</taxon>
        <taxon>Bacillota</taxon>
        <taxon>Bacilli</taxon>
        <taxon>Bacillales</taxon>
        <taxon>Paenibacillaceae</taxon>
        <taxon>Brevibacillus</taxon>
    </lineage>
</organism>
<sequence length="612" mass="69694">MSQKHRKLYQAIAQIVSPPTDLTITEWADAYRYLSPESAAEAGKYRSERAPYQKGMMDAVSDPEVEEVVFEMGSQVGKTLSQENIIGYYIDQDPSPMMLVVPTLDMGKSFSKDRLSTMIRDTPVLTKKVADSKAKDSGNTILHKSFPGGHITIVGSNSPASLASRPIRILLVDELDRFEATSEGDALDLARRRTATFHNRKIVVASTPTIKGHSRIEQLYNNSSKGEWNLPCPKCEALQPLDWKRIIFDSVSMRCLHCGFDSPEIDWKKQQIAGKGEWIHEFPERKVKGFHMNALASPWTRWQEMIEAFLIAQDELKKGNPEQMQVFVNTLLSETWEDRGDIQDENILLERRESYDAELPNGVLVLTMAVDTQNDRLEYEVVGWGKEEESWGIEKGVIWGKPDNPQTWRELDDKRERVWKFANGAGLIIACTFVDSGGHYTDEVYKYCGQRLQSRVFAIKGEGGSGLELIRKVSKNNKYKLPLILLGVDSGKTTIMQRLLIQEPGPHFFHFPIEEECGYDQIYFKGLVSERQVFRRKNGQTVMVWENVAKDKRNEPLDLRVYGLAALRLLKPDFDALEKRLRETNPPVKHTAAAKQISGQQAKQLVKRSKLW</sequence>
<evidence type="ECO:0000259" key="1">
    <source>
        <dbReference type="Pfam" id="PF05876"/>
    </source>
</evidence>
<protein>
    <submittedName>
        <fullName evidence="3">Terminase</fullName>
    </submittedName>
</protein>
<dbReference type="InterPro" id="IPR046454">
    <property type="entry name" value="GpA_endonuclease"/>
</dbReference>
<dbReference type="EMBL" id="PXZM01000026">
    <property type="protein sequence ID" value="PSJ93858.1"/>
    <property type="molecule type" value="Genomic_DNA"/>
</dbReference>
<dbReference type="Proteomes" id="UP000240419">
    <property type="component" value="Unassembled WGS sequence"/>
</dbReference>
<feature type="domain" description="Phage terminase large subunit GpA ATPase" evidence="1">
    <location>
        <begin position="40"/>
        <end position="278"/>
    </location>
</feature>
<dbReference type="HAMAP" id="MF_04144">
    <property type="entry name" value="TERL_LAMBDA"/>
    <property type="match status" value="1"/>
</dbReference>
<evidence type="ECO:0000313" key="3">
    <source>
        <dbReference type="EMBL" id="PSJ93858.1"/>
    </source>
</evidence>